<evidence type="ECO:0000256" key="1">
    <source>
        <dbReference type="SAM" id="Phobius"/>
    </source>
</evidence>
<keyword evidence="1" id="KW-0472">Membrane</keyword>
<dbReference type="Pfam" id="PF04773">
    <property type="entry name" value="FecR"/>
    <property type="match status" value="1"/>
</dbReference>
<proteinExistence type="predicted"/>
<dbReference type="OrthoDB" id="1097347at2"/>
<organism evidence="3 4">
    <name type="scientific">Chitinophaga rupis</name>
    <dbReference type="NCBI Taxonomy" id="573321"/>
    <lineage>
        <taxon>Bacteria</taxon>
        <taxon>Pseudomonadati</taxon>
        <taxon>Bacteroidota</taxon>
        <taxon>Chitinophagia</taxon>
        <taxon>Chitinophagales</taxon>
        <taxon>Chitinophagaceae</taxon>
        <taxon>Chitinophaga</taxon>
    </lineage>
</organism>
<dbReference type="Gene3D" id="3.55.50.30">
    <property type="match status" value="1"/>
</dbReference>
<protein>
    <submittedName>
        <fullName evidence="3">FecR family protein</fullName>
    </submittedName>
</protein>
<gene>
    <name evidence="3" type="ORF">SAMN04488505_102761</name>
</gene>
<dbReference type="STRING" id="573321.SAMN04488505_102761"/>
<dbReference type="PANTHER" id="PTHR30273:SF2">
    <property type="entry name" value="PROTEIN FECR"/>
    <property type="match status" value="1"/>
</dbReference>
<dbReference type="InterPro" id="IPR006860">
    <property type="entry name" value="FecR"/>
</dbReference>
<dbReference type="AlphaFoldDB" id="A0A1H7RXI8"/>
<dbReference type="EMBL" id="FOBB01000002">
    <property type="protein sequence ID" value="SEL64895.1"/>
    <property type="molecule type" value="Genomic_DNA"/>
</dbReference>
<keyword evidence="1" id="KW-1133">Transmembrane helix</keyword>
<evidence type="ECO:0000313" key="3">
    <source>
        <dbReference type="EMBL" id="SEL64895.1"/>
    </source>
</evidence>
<accession>A0A1H7RXI8</accession>
<reference evidence="3 4" key="1">
    <citation type="submission" date="2016-10" db="EMBL/GenBank/DDBJ databases">
        <authorList>
            <person name="de Groot N.N."/>
        </authorList>
    </citation>
    <scope>NUCLEOTIDE SEQUENCE [LARGE SCALE GENOMIC DNA]</scope>
    <source>
        <strain evidence="3 4">DSM 21039</strain>
    </source>
</reference>
<dbReference type="Gene3D" id="2.60.120.1440">
    <property type="match status" value="1"/>
</dbReference>
<evidence type="ECO:0000313" key="4">
    <source>
        <dbReference type="Proteomes" id="UP000198984"/>
    </source>
</evidence>
<keyword evidence="4" id="KW-1185">Reference proteome</keyword>
<evidence type="ECO:0000259" key="2">
    <source>
        <dbReference type="Pfam" id="PF04773"/>
    </source>
</evidence>
<name>A0A1H7RXI8_9BACT</name>
<sequence length="334" mass="37316">MKYNPDTFFNLVAEQLARMISPDDEQLLRGIISDDSWAAKEYVKEVDQHRSRGYKVSNAAMKLYQYALEVITAEQARRAHRIGIMRIAAAILLMIISSICYFHYGPPTFGGKNSSLAFSFANREDTAVHTVITFRGKEDSVSLPDGSTVRINAASSLQVRFSKTDRKVSFKGEAYFRVAPGRRPFVINTPYAAIEVLGTEFNVNTYDSGVTKISLVKGKIRVRAMGKDVIVRAGEELVYTHGSTFQLRACTCNVALAWQHGVCHFFNEDLNAIAPRLERLFDTCVVVDDVRLLDKRYTGLIDKSTGLMANINNIPAITKLDCHFSGDTLHITSK</sequence>
<dbReference type="InterPro" id="IPR012373">
    <property type="entry name" value="Ferrdict_sens_TM"/>
</dbReference>
<dbReference type="PIRSF" id="PIRSF018266">
    <property type="entry name" value="FecR"/>
    <property type="match status" value="1"/>
</dbReference>
<keyword evidence="1" id="KW-0812">Transmembrane</keyword>
<dbReference type="PANTHER" id="PTHR30273">
    <property type="entry name" value="PERIPLASMIC SIGNAL SENSOR AND SIGMA FACTOR ACTIVATOR FECR-RELATED"/>
    <property type="match status" value="1"/>
</dbReference>
<dbReference type="RefSeq" id="WP_089910607.1">
    <property type="nucleotide sequence ID" value="NZ_FOBB01000002.1"/>
</dbReference>
<dbReference type="GO" id="GO:0016989">
    <property type="term" value="F:sigma factor antagonist activity"/>
    <property type="evidence" value="ECO:0007669"/>
    <property type="project" value="TreeGrafter"/>
</dbReference>
<feature type="domain" description="FecR protein" evidence="2">
    <location>
        <begin position="130"/>
        <end position="221"/>
    </location>
</feature>
<dbReference type="Proteomes" id="UP000198984">
    <property type="component" value="Unassembled WGS sequence"/>
</dbReference>
<feature type="transmembrane region" description="Helical" evidence="1">
    <location>
        <begin position="84"/>
        <end position="104"/>
    </location>
</feature>